<organism evidence="2">
    <name type="scientific">Chromera velia CCMP2878</name>
    <dbReference type="NCBI Taxonomy" id="1169474"/>
    <lineage>
        <taxon>Eukaryota</taxon>
        <taxon>Sar</taxon>
        <taxon>Alveolata</taxon>
        <taxon>Colpodellida</taxon>
        <taxon>Chromeraceae</taxon>
        <taxon>Chromera</taxon>
    </lineage>
</organism>
<accession>A0A0G4IEV1</accession>
<feature type="compositionally biased region" description="Basic and acidic residues" evidence="1">
    <location>
        <begin position="258"/>
        <end position="274"/>
    </location>
</feature>
<dbReference type="InterPro" id="IPR013784">
    <property type="entry name" value="Carb-bd-like_fold"/>
</dbReference>
<dbReference type="AlphaFoldDB" id="A0A0G4IEV1"/>
<gene>
    <name evidence="2" type="ORF">Cvel_13829</name>
</gene>
<dbReference type="SUPFAM" id="SSF49452">
    <property type="entry name" value="Starch-binding domain-like"/>
    <property type="match status" value="1"/>
</dbReference>
<dbReference type="InterPro" id="IPR013783">
    <property type="entry name" value="Ig-like_fold"/>
</dbReference>
<dbReference type="Gene3D" id="2.60.40.10">
    <property type="entry name" value="Immunoglobulins"/>
    <property type="match status" value="1"/>
</dbReference>
<dbReference type="VEuPathDB" id="CryptoDB:Cvel_13829"/>
<dbReference type="GO" id="GO:0030246">
    <property type="term" value="F:carbohydrate binding"/>
    <property type="evidence" value="ECO:0007669"/>
    <property type="project" value="InterPro"/>
</dbReference>
<protein>
    <recommendedName>
        <fullName evidence="3">CBM20 domain-containing protein</fullName>
    </recommendedName>
</protein>
<proteinExistence type="predicted"/>
<reference evidence="2" key="1">
    <citation type="submission" date="2014-11" db="EMBL/GenBank/DDBJ databases">
        <authorList>
            <person name="Otto D Thomas"/>
            <person name="Naeem Raeece"/>
        </authorList>
    </citation>
    <scope>NUCLEOTIDE SEQUENCE</scope>
</reference>
<evidence type="ECO:0000313" key="2">
    <source>
        <dbReference type="EMBL" id="CEM55790.1"/>
    </source>
</evidence>
<evidence type="ECO:0008006" key="3">
    <source>
        <dbReference type="Google" id="ProtNLM"/>
    </source>
</evidence>
<feature type="region of interest" description="Disordered" evidence="1">
    <location>
        <begin position="206"/>
        <end position="327"/>
    </location>
</feature>
<evidence type="ECO:0000256" key="1">
    <source>
        <dbReference type="SAM" id="MobiDB-lite"/>
    </source>
</evidence>
<feature type="compositionally biased region" description="Basic and acidic residues" evidence="1">
    <location>
        <begin position="312"/>
        <end position="326"/>
    </location>
</feature>
<dbReference type="EMBL" id="CDMZ01005910">
    <property type="protein sequence ID" value="CEM55790.1"/>
    <property type="molecule type" value="Genomic_DNA"/>
</dbReference>
<sequence>MKGSTAFVVHCPELSENQRIVVVGGCPELGGWELGDALSLTPAPCGRPWWVSSEVEVNLSECPLSVSEELEHRVETDGNVEAVRVSALKFRLVAIPNDGDIDQMPDLHNLVRLEPLKRGDFRVVRLVGAPPFPDYSSVGERGDNTIRVGVKGVGEQQTKEVVGISVEWGVPESVQLALLPRPSNSQTEHSQRESVNDCSVLSDHRSAAACPTSSEGGGQEESGRLNSMDGQGGKLGVSVCPSQTADAVRGSDTQRGGVEGENRVRESGTEETQVKKPIAHSDSSCRPADANTDSRSFPCHSRSPTFLLPPRDSSRPPRQGEEEAGRMRVAPLKRRLSESVLTQFENNDGKEMCAERMVAVGAGSGGKHRRLTVTLSPSEAALLSSDSLREREDPIVEGRVVVSGNECRGGEQGETVEGRAFVSTAAFALGARSAEGATFVSTVGVAIYVRSVGGRAFANTAGKETSARIVEGRASANTVASVVSARSVGGRVSVSTVAFVLDARTVGGRASVSTAGSVAIVGIVGGRASVSTVAFVVGAKIVEGRVSVSTVVFVVRAKNVEGRVSVNTVGSVVGAKSVEGRAFVSTASSVATVGIVGGEVSVSTVAFVLDARTVEGRASVSTAGSVTSARIVEGRASVSTAGTATIARTVAGRASVSMAESVAYVKTVEGRASAFTESSTNAARRASRPLLFLLDPFPCNSVFVEALS</sequence>
<name>A0A0G4IEV1_9ALVE</name>
<dbReference type="PhylomeDB" id="A0A0G4IEV1"/>